<proteinExistence type="predicted"/>
<dbReference type="Proteomes" id="UP000018502">
    <property type="component" value="Unassembled WGS sequence"/>
</dbReference>
<reference evidence="2 3" key="1">
    <citation type="journal article" date="2014" name="Emerg. Infect. Dis.">
        <title>High-level Relatedness among Mycobacterium abscessus subsp. massiliense Strains from Widely Separated Outbreaks.</title>
        <authorList>
            <person name="Tettelin H."/>
            <person name="Davidson R.M."/>
            <person name="Agrawal S."/>
            <person name="Aitken M.L."/>
            <person name="Shallom S."/>
            <person name="Hasan N.A."/>
            <person name="Strong M."/>
            <person name="Nogueira de Moura V.C."/>
            <person name="De Groote M.A."/>
            <person name="Duarte R.S."/>
            <person name="Hine E."/>
            <person name="Parankush S."/>
            <person name="Su Q."/>
            <person name="Daugherty S.C."/>
            <person name="Fraser C.M."/>
            <person name="Brown-Elliott B.A."/>
            <person name="Wallace R.J.Jr."/>
            <person name="Holland S.M."/>
            <person name="Sampaio E.P."/>
            <person name="Olivier K.N."/>
            <person name="Jackson M."/>
            <person name="Zelazny A.M."/>
        </authorList>
    </citation>
    <scope>NUCLEOTIDE SEQUENCE [LARGE SCALE GENOMIC DNA]</scope>
    <source>
        <strain evidence="2 3">MAB_091912_2446</strain>
    </source>
</reference>
<protein>
    <submittedName>
        <fullName evidence="2">Uncharacterized protein</fullName>
    </submittedName>
</protein>
<organism evidence="2 3">
    <name type="scientific">Mycobacteroides abscessus MAB_091912_2446</name>
    <dbReference type="NCBI Taxonomy" id="1335414"/>
    <lineage>
        <taxon>Bacteria</taxon>
        <taxon>Bacillati</taxon>
        <taxon>Actinomycetota</taxon>
        <taxon>Actinomycetes</taxon>
        <taxon>Mycobacteriales</taxon>
        <taxon>Mycobacteriaceae</taxon>
        <taxon>Mycobacteroides</taxon>
        <taxon>Mycobacteroides abscessus</taxon>
    </lineage>
</organism>
<comment type="caution">
    <text evidence="2">The sequence shown here is derived from an EMBL/GenBank/DDBJ whole genome shotgun (WGS) entry which is preliminary data.</text>
</comment>
<feature type="region of interest" description="Disordered" evidence="1">
    <location>
        <begin position="24"/>
        <end position="56"/>
    </location>
</feature>
<evidence type="ECO:0000313" key="2">
    <source>
        <dbReference type="EMBL" id="ESV64214.1"/>
    </source>
</evidence>
<sequence length="56" mass="5610">MMTAVIVAVTVIVLLVAGLGFFVATNSGSRPRNRAAGPDHQENGYSGASHGPGSGN</sequence>
<evidence type="ECO:0000256" key="1">
    <source>
        <dbReference type="SAM" id="MobiDB-lite"/>
    </source>
</evidence>
<evidence type="ECO:0000313" key="3">
    <source>
        <dbReference type="Proteomes" id="UP000018502"/>
    </source>
</evidence>
<gene>
    <name evidence="2" type="ORF">L833_1598</name>
</gene>
<dbReference type="AlphaFoldDB" id="A0A829MDI3"/>
<dbReference type="EMBL" id="AYTF01000001">
    <property type="protein sequence ID" value="ESV64214.1"/>
    <property type="molecule type" value="Genomic_DNA"/>
</dbReference>
<name>A0A829MDI3_9MYCO</name>
<accession>A0A829MDI3</accession>